<sequence>MANNQQTLVGVGCPFSTIGAAVDAGHFNLLVISDTTEDATIVVSDNLKIFIEDSVNVTFTEKYAFIISGILSSLTIRGSCTNTTDSTSGSTITLSKDCLMISPICEDNKGFVYLTNFRLVGCGNNIITGVNTTIKNVTFCDADWFDLSSLGTKLNVWYSIFKVKVTLVCADNDTSVIKGNVFESWVITDGATNMTFDSNFSTTQMVNAGTTKNCIFSSNRFDNLGMICNNIHDTALVGNIVGNKFEGGSIVFNKSNDVHDGINRIPREKFTGGKNIKKAR</sequence>
<dbReference type="EMBL" id="MK500328">
    <property type="protein sequence ID" value="QBK85863.1"/>
    <property type="molecule type" value="Genomic_DNA"/>
</dbReference>
<organism evidence="1">
    <name type="scientific">Marseillevirus LCMAC101</name>
    <dbReference type="NCBI Taxonomy" id="2506602"/>
    <lineage>
        <taxon>Viruses</taxon>
        <taxon>Varidnaviria</taxon>
        <taxon>Bamfordvirae</taxon>
        <taxon>Nucleocytoviricota</taxon>
        <taxon>Megaviricetes</taxon>
        <taxon>Pimascovirales</taxon>
        <taxon>Pimascovirales incertae sedis</taxon>
        <taxon>Marseilleviridae</taxon>
    </lineage>
</organism>
<proteinExistence type="predicted"/>
<accession>A0A481YRH0</accession>
<name>A0A481YRH0_9VIRU</name>
<reference evidence="1" key="1">
    <citation type="journal article" date="2019" name="MBio">
        <title>Virus Genomes from Deep Sea Sediments Expand the Ocean Megavirome and Support Independent Origins of Viral Gigantism.</title>
        <authorList>
            <person name="Backstrom D."/>
            <person name="Yutin N."/>
            <person name="Jorgensen S.L."/>
            <person name="Dharamshi J."/>
            <person name="Homa F."/>
            <person name="Zaremba-Niedwiedzka K."/>
            <person name="Spang A."/>
            <person name="Wolf Y.I."/>
            <person name="Koonin E.V."/>
            <person name="Ettema T.J."/>
        </authorList>
    </citation>
    <scope>NUCLEOTIDE SEQUENCE</scope>
</reference>
<protein>
    <submittedName>
        <fullName evidence="1">Uncharacterized protein</fullName>
    </submittedName>
</protein>
<gene>
    <name evidence="1" type="ORF">LCMAC101_04580</name>
</gene>
<evidence type="ECO:0000313" key="1">
    <source>
        <dbReference type="EMBL" id="QBK85863.1"/>
    </source>
</evidence>